<dbReference type="EMBL" id="AP022871">
    <property type="protein sequence ID" value="BCB87905.1"/>
    <property type="molecule type" value="Genomic_DNA"/>
</dbReference>
<sequence length="117" mass="12574">MGSFLDIQDDPNEVSGTAAILRSMGTSFQSEAQGILGEINAVNGERPWGNDSYGQAFEQTYNVVPEGSEVPLREAVEEGLGRAGEGLIKPADKTVLAMTEYQGVDIENRNKINQANV</sequence>
<dbReference type="Proteomes" id="UP000503011">
    <property type="component" value="Chromosome"/>
</dbReference>
<name>A0A6F8YP06_9ACTN</name>
<reference evidence="1 2" key="1">
    <citation type="submission" date="2020-03" db="EMBL/GenBank/DDBJ databases">
        <title>Whole genome shotgun sequence of Phytohabitans suffuscus NBRC 105367.</title>
        <authorList>
            <person name="Komaki H."/>
            <person name="Tamura T."/>
        </authorList>
    </citation>
    <scope>NUCLEOTIDE SEQUENCE [LARGE SCALE GENOMIC DNA]</scope>
    <source>
        <strain evidence="1 2">NBRC 105367</strain>
    </source>
</reference>
<dbReference type="RefSeq" id="WP_173159275.1">
    <property type="nucleotide sequence ID" value="NZ_AP022871.1"/>
</dbReference>
<evidence type="ECO:0000313" key="2">
    <source>
        <dbReference type="Proteomes" id="UP000503011"/>
    </source>
</evidence>
<reference evidence="1 2" key="2">
    <citation type="submission" date="2020-03" db="EMBL/GenBank/DDBJ databases">
        <authorList>
            <person name="Ichikawa N."/>
            <person name="Kimura A."/>
            <person name="Kitahashi Y."/>
            <person name="Uohara A."/>
        </authorList>
    </citation>
    <scope>NUCLEOTIDE SEQUENCE [LARGE SCALE GENOMIC DNA]</scope>
    <source>
        <strain evidence="1 2">NBRC 105367</strain>
    </source>
</reference>
<dbReference type="AlphaFoldDB" id="A0A6F8YP06"/>
<protein>
    <submittedName>
        <fullName evidence="1">Uncharacterized protein</fullName>
    </submittedName>
</protein>
<organism evidence="1 2">
    <name type="scientific">Phytohabitans suffuscus</name>
    <dbReference type="NCBI Taxonomy" id="624315"/>
    <lineage>
        <taxon>Bacteria</taxon>
        <taxon>Bacillati</taxon>
        <taxon>Actinomycetota</taxon>
        <taxon>Actinomycetes</taxon>
        <taxon>Micromonosporales</taxon>
        <taxon>Micromonosporaceae</taxon>
    </lineage>
</organism>
<proteinExistence type="predicted"/>
<keyword evidence="2" id="KW-1185">Reference proteome</keyword>
<accession>A0A6F8YP06</accession>
<dbReference type="KEGG" id="psuu:Psuf_052180"/>
<gene>
    <name evidence="1" type="ORF">Psuf_052180</name>
</gene>
<evidence type="ECO:0000313" key="1">
    <source>
        <dbReference type="EMBL" id="BCB87905.1"/>
    </source>
</evidence>